<evidence type="ECO:0000313" key="1">
    <source>
        <dbReference type="EMBL" id="CAD6512018.1"/>
    </source>
</evidence>
<dbReference type="EMBL" id="CAJHCP010000001">
    <property type="protein sequence ID" value="CAD6512018.1"/>
    <property type="molecule type" value="Genomic_DNA"/>
</dbReference>
<protein>
    <submittedName>
        <fullName evidence="1">Uncharacterized protein</fullName>
    </submittedName>
</protein>
<name>A0ABM8NAQ6_9BURK</name>
<evidence type="ECO:0000313" key="2">
    <source>
        <dbReference type="Proteomes" id="UP000598032"/>
    </source>
</evidence>
<keyword evidence="2" id="KW-1185">Reference proteome</keyword>
<gene>
    <name evidence="1" type="ORF">LMG28140_00527</name>
</gene>
<dbReference type="Proteomes" id="UP000598032">
    <property type="component" value="Unassembled WGS sequence"/>
</dbReference>
<reference evidence="1 2" key="1">
    <citation type="submission" date="2020-10" db="EMBL/GenBank/DDBJ databases">
        <authorList>
            <person name="Peeters C."/>
        </authorList>
    </citation>
    <scope>NUCLEOTIDE SEQUENCE [LARGE SCALE GENOMIC DNA]</scope>
    <source>
        <strain evidence="1 2">LMG 28140</strain>
    </source>
</reference>
<comment type="caution">
    <text evidence="1">The sequence shown here is derived from an EMBL/GenBank/DDBJ whole genome shotgun (WGS) entry which is preliminary data.</text>
</comment>
<proteinExistence type="predicted"/>
<accession>A0ABM8NAQ6</accession>
<sequence>MRSRTRHLRVPGNRVIRQMPLMIRHHPMQFVAAMKHVGTMIATRVEVTMPHAIRSDDPEIRVAARNEDVALGDIGDIDIGRHRLIRLFDHDGWRGCRHQRRRDRCIDPRIDNELALPVGRASCQDAGACNRSQ</sequence>
<organism evidence="1 2">
    <name type="scientific">Paraburkholderia metrosideri</name>
    <dbReference type="NCBI Taxonomy" id="580937"/>
    <lineage>
        <taxon>Bacteria</taxon>
        <taxon>Pseudomonadati</taxon>
        <taxon>Pseudomonadota</taxon>
        <taxon>Betaproteobacteria</taxon>
        <taxon>Burkholderiales</taxon>
        <taxon>Burkholderiaceae</taxon>
        <taxon>Paraburkholderia</taxon>
    </lineage>
</organism>